<dbReference type="GO" id="GO:0005102">
    <property type="term" value="F:signaling receptor binding"/>
    <property type="evidence" value="ECO:0007669"/>
    <property type="project" value="InterPro"/>
</dbReference>
<reference evidence="11 12" key="1">
    <citation type="journal article" date="2008" name="Nature">
        <title>Genome analysis of the platypus reveals unique signatures of evolution.</title>
        <authorList>
            <person name="Warren W.C."/>
            <person name="Hillier L.W."/>
            <person name="Marshall Graves J.A."/>
            <person name="Birney E."/>
            <person name="Ponting C.P."/>
            <person name="Grutzner F."/>
            <person name="Belov K."/>
            <person name="Miller W."/>
            <person name="Clarke L."/>
            <person name="Chinwalla A.T."/>
            <person name="Yang S.P."/>
            <person name="Heger A."/>
            <person name="Locke D.P."/>
            <person name="Miethke P."/>
            <person name="Waters P.D."/>
            <person name="Veyrunes F."/>
            <person name="Fulton L."/>
            <person name="Fulton B."/>
            <person name="Graves T."/>
            <person name="Wallis J."/>
            <person name="Puente X.S."/>
            <person name="Lopez-Otin C."/>
            <person name="Ordonez G.R."/>
            <person name="Eichler E.E."/>
            <person name="Chen L."/>
            <person name="Cheng Z."/>
            <person name="Deakin J.E."/>
            <person name="Alsop A."/>
            <person name="Thompson K."/>
            <person name="Kirby P."/>
            <person name="Papenfuss A.T."/>
            <person name="Wakefield M.J."/>
            <person name="Olender T."/>
            <person name="Lancet D."/>
            <person name="Huttley G.A."/>
            <person name="Smit A.F."/>
            <person name="Pask A."/>
            <person name="Temple-Smith P."/>
            <person name="Batzer M.A."/>
            <person name="Walker J.A."/>
            <person name="Konkel M.K."/>
            <person name="Harris R.S."/>
            <person name="Whittington C.M."/>
            <person name="Wong E.S."/>
            <person name="Gemmell N.J."/>
            <person name="Buschiazzo E."/>
            <person name="Vargas Jentzsch I.M."/>
            <person name="Merkel A."/>
            <person name="Schmitz J."/>
            <person name="Zemann A."/>
            <person name="Churakov G."/>
            <person name="Kriegs J.O."/>
            <person name="Brosius J."/>
            <person name="Murchison E.P."/>
            <person name="Sachidanandam R."/>
            <person name="Smith C."/>
            <person name="Hannon G.J."/>
            <person name="Tsend-Ayush E."/>
            <person name="McMillan D."/>
            <person name="Attenborough R."/>
            <person name="Rens W."/>
            <person name="Ferguson-Smith M."/>
            <person name="Lefevre C.M."/>
            <person name="Sharp J.A."/>
            <person name="Nicholas K.R."/>
            <person name="Ray D.A."/>
            <person name="Kube M."/>
            <person name="Reinhardt R."/>
            <person name="Pringle T.H."/>
            <person name="Taylor J."/>
            <person name="Jones R.C."/>
            <person name="Nixon B."/>
            <person name="Dacheux J.L."/>
            <person name="Niwa H."/>
            <person name="Sekita Y."/>
            <person name="Huang X."/>
            <person name="Stark A."/>
            <person name="Kheradpour P."/>
            <person name="Kellis M."/>
            <person name="Flicek P."/>
            <person name="Chen Y."/>
            <person name="Webber C."/>
            <person name="Hardison R."/>
            <person name="Nelson J."/>
            <person name="Hallsworth-Pepin K."/>
            <person name="Delehaunty K."/>
            <person name="Markovic C."/>
            <person name="Minx P."/>
            <person name="Feng Y."/>
            <person name="Kremitzki C."/>
            <person name="Mitreva M."/>
            <person name="Glasscock J."/>
            <person name="Wylie T."/>
            <person name="Wohldmann P."/>
            <person name="Thiru P."/>
            <person name="Nhan M.N."/>
            <person name="Pohl C.S."/>
            <person name="Smith S.M."/>
            <person name="Hou S."/>
            <person name="Nefedov M."/>
            <person name="de Jong P.J."/>
            <person name="Renfree M.B."/>
            <person name="Mardis E.R."/>
            <person name="Wilson R.K."/>
        </authorList>
    </citation>
    <scope>NUCLEOTIDE SEQUENCE [LARGE SCALE GENOMIC DNA]</scope>
    <source>
        <strain evidence="11 12">Glennie</strain>
    </source>
</reference>
<evidence type="ECO:0000256" key="4">
    <source>
        <dbReference type="ARBA" id="ARBA00022525"/>
    </source>
</evidence>
<evidence type="ECO:0000313" key="11">
    <source>
        <dbReference type="Ensembl" id="ENSOANP00000031770.2"/>
    </source>
</evidence>
<keyword evidence="9" id="KW-0449">Lipoprotein</keyword>
<keyword evidence="12" id="KW-1185">Reference proteome</keyword>
<dbReference type="GO" id="GO:0016055">
    <property type="term" value="P:Wnt signaling pathway"/>
    <property type="evidence" value="ECO:0007669"/>
    <property type="project" value="UniProtKB-KW"/>
</dbReference>
<keyword evidence="8" id="KW-0325">Glycoprotein</keyword>
<comment type="function">
    <text evidence="10">Ligand for members of the frizzled family of seven transmembrane receptors.</text>
</comment>
<dbReference type="Proteomes" id="UP000002279">
    <property type="component" value="Chromosome 6"/>
</dbReference>
<evidence type="ECO:0000313" key="12">
    <source>
        <dbReference type="Proteomes" id="UP000002279"/>
    </source>
</evidence>
<reference evidence="11" key="2">
    <citation type="submission" date="2025-08" db="UniProtKB">
        <authorList>
            <consortium name="Ensembl"/>
        </authorList>
    </citation>
    <scope>IDENTIFICATION</scope>
    <source>
        <strain evidence="11">Glennie</strain>
    </source>
</reference>
<dbReference type="InterPro" id="IPR005817">
    <property type="entry name" value="Wnt"/>
</dbReference>
<dbReference type="PANTHER" id="PTHR12027">
    <property type="entry name" value="WNT RELATED"/>
    <property type="match status" value="1"/>
</dbReference>
<comment type="similarity">
    <text evidence="2 10">Belongs to the Wnt family.</text>
</comment>
<evidence type="ECO:0000256" key="10">
    <source>
        <dbReference type="RuleBase" id="RU003500"/>
    </source>
</evidence>
<dbReference type="GeneTree" id="ENSGT00940000158861"/>
<reference evidence="11" key="3">
    <citation type="submission" date="2025-09" db="UniProtKB">
        <authorList>
            <consortium name="Ensembl"/>
        </authorList>
    </citation>
    <scope>IDENTIFICATION</scope>
    <source>
        <strain evidence="11">Glennie</strain>
    </source>
</reference>
<evidence type="ECO:0000256" key="9">
    <source>
        <dbReference type="ARBA" id="ARBA00023288"/>
    </source>
</evidence>
<evidence type="ECO:0000256" key="7">
    <source>
        <dbReference type="ARBA" id="ARBA00023157"/>
    </source>
</evidence>
<organism evidence="11 12">
    <name type="scientific">Ornithorhynchus anatinus</name>
    <name type="common">Duckbill platypus</name>
    <dbReference type="NCBI Taxonomy" id="9258"/>
    <lineage>
        <taxon>Eukaryota</taxon>
        <taxon>Metazoa</taxon>
        <taxon>Chordata</taxon>
        <taxon>Craniata</taxon>
        <taxon>Vertebrata</taxon>
        <taxon>Euteleostomi</taxon>
        <taxon>Mammalia</taxon>
        <taxon>Monotremata</taxon>
        <taxon>Ornithorhynchidae</taxon>
        <taxon>Ornithorhynchus</taxon>
    </lineage>
</organism>
<evidence type="ECO:0000256" key="3">
    <source>
        <dbReference type="ARBA" id="ARBA00022473"/>
    </source>
</evidence>
<name>K7EE13_ORNAN</name>
<dbReference type="eggNOG" id="KOG3913">
    <property type="taxonomic scope" value="Eukaryota"/>
</dbReference>
<accession>K7EE13</accession>
<proteinExistence type="inferred from homology"/>
<dbReference type="InParanoid" id="K7EE13"/>
<dbReference type="AlphaFoldDB" id="K7EE13"/>
<keyword evidence="7" id="KW-1015">Disulfide bond</keyword>
<dbReference type="STRING" id="9258.ENSOANP00000031770"/>
<sequence>MTSDSQARALSTEGPSSVLALGANVICNRMPGLAPRQRAFCRSRPDAMIAIGLGAQLGLEECRYHFQASRWNCTALGQRTLFGQELKVGTSSVPDPSPPPRPTVIDPSVVSIERSVCGTVYRALGRVEFNRVGKRSEFTV</sequence>
<dbReference type="Pfam" id="PF00110">
    <property type="entry name" value="wnt"/>
    <property type="match status" value="1"/>
</dbReference>
<comment type="subcellular location">
    <subcellularLocation>
        <location evidence="1 10">Secreted</location>
        <location evidence="1 10">Extracellular space</location>
        <location evidence="1 10">Extracellular matrix</location>
    </subcellularLocation>
</comment>
<dbReference type="Ensembl" id="ENSOANT00000041018.2">
    <property type="protein sequence ID" value="ENSOANP00000031770.2"/>
    <property type="gene ID" value="ENSOANG00000031628.2"/>
</dbReference>
<keyword evidence="5" id="KW-0272">Extracellular matrix</keyword>
<dbReference type="PANTHER" id="PTHR12027:SF112">
    <property type="entry name" value="PROTEIN WNT-2"/>
    <property type="match status" value="1"/>
</dbReference>
<keyword evidence="3 10" id="KW-0217">Developmental protein</keyword>
<protein>
    <recommendedName>
        <fullName evidence="10">Protein Wnt</fullName>
    </recommendedName>
</protein>
<dbReference type="HOGENOM" id="CLU_1948153_0_0_1"/>
<evidence type="ECO:0000256" key="1">
    <source>
        <dbReference type="ARBA" id="ARBA00004498"/>
    </source>
</evidence>
<dbReference type="Bgee" id="ENSOANG00000031628">
    <property type="expression patterns" value="Expressed in ovary and 4 other cell types or tissues"/>
</dbReference>
<keyword evidence="6 10" id="KW-0879">Wnt signaling pathway</keyword>
<evidence type="ECO:0000256" key="6">
    <source>
        <dbReference type="ARBA" id="ARBA00022687"/>
    </source>
</evidence>
<dbReference type="GO" id="GO:0005576">
    <property type="term" value="C:extracellular region"/>
    <property type="evidence" value="ECO:0007669"/>
    <property type="project" value="InterPro"/>
</dbReference>
<evidence type="ECO:0000256" key="2">
    <source>
        <dbReference type="ARBA" id="ARBA00005683"/>
    </source>
</evidence>
<keyword evidence="4" id="KW-0964">Secreted</keyword>
<evidence type="ECO:0000256" key="8">
    <source>
        <dbReference type="ARBA" id="ARBA00023180"/>
    </source>
</evidence>
<evidence type="ECO:0000256" key="5">
    <source>
        <dbReference type="ARBA" id="ARBA00022530"/>
    </source>
</evidence>